<organism evidence="1 2">
    <name type="scientific">Olleya namhaensis</name>
    <dbReference type="NCBI Taxonomy" id="1144750"/>
    <lineage>
        <taxon>Bacteria</taxon>
        <taxon>Pseudomonadati</taxon>
        <taxon>Bacteroidota</taxon>
        <taxon>Flavobacteriia</taxon>
        <taxon>Flavobacteriales</taxon>
        <taxon>Flavobacteriaceae</taxon>
    </lineage>
</organism>
<name>A0A1I3M5X2_9FLAO</name>
<evidence type="ECO:0000313" key="1">
    <source>
        <dbReference type="EMBL" id="SFI92230.1"/>
    </source>
</evidence>
<dbReference type="EMBL" id="FORM01000003">
    <property type="protein sequence ID" value="SFI92230.1"/>
    <property type="molecule type" value="Genomic_DNA"/>
</dbReference>
<dbReference type="RefSeq" id="WP_177183509.1">
    <property type="nucleotide sequence ID" value="NZ_CANKYB010000002.1"/>
</dbReference>
<protein>
    <submittedName>
        <fullName evidence="1">Uncharacterized protein</fullName>
    </submittedName>
</protein>
<gene>
    <name evidence="1" type="ORF">SAMN05443431_10313</name>
</gene>
<sequence>MAKIYSEHSNTPKKQNFKIEPKAETISFILNYSKALSVINYKNLKFEALQN</sequence>
<accession>A0A1I3M5X2</accession>
<reference evidence="2" key="1">
    <citation type="submission" date="2016-10" db="EMBL/GenBank/DDBJ databases">
        <authorList>
            <person name="Varghese N."/>
            <person name="Submissions S."/>
        </authorList>
    </citation>
    <scope>NUCLEOTIDE SEQUENCE [LARGE SCALE GENOMIC DNA]</scope>
    <source>
        <strain evidence="2">DSM 28881</strain>
    </source>
</reference>
<evidence type="ECO:0000313" key="2">
    <source>
        <dbReference type="Proteomes" id="UP000199559"/>
    </source>
</evidence>
<dbReference type="Proteomes" id="UP000199559">
    <property type="component" value="Unassembled WGS sequence"/>
</dbReference>
<keyword evidence="2" id="KW-1185">Reference proteome</keyword>
<proteinExistence type="predicted"/>
<dbReference type="STRING" id="1144750.SAMN05443431_10313"/>
<dbReference type="AlphaFoldDB" id="A0A1I3M5X2"/>